<dbReference type="AlphaFoldDB" id="A0A016X1I2"/>
<name>A0A016X1I2_9BILA</name>
<comment type="caution">
    <text evidence="1">The sequence shown here is derived from an EMBL/GenBank/DDBJ whole genome shotgun (WGS) entry which is preliminary data.</text>
</comment>
<reference evidence="2" key="1">
    <citation type="journal article" date="2015" name="Nat. Genet.">
        <title>The genome and transcriptome of the zoonotic hookworm Ancylostoma ceylanicum identify infection-specific gene families.</title>
        <authorList>
            <person name="Schwarz E.M."/>
            <person name="Hu Y."/>
            <person name="Antoshechkin I."/>
            <person name="Miller M.M."/>
            <person name="Sternberg P.W."/>
            <person name="Aroian R.V."/>
        </authorList>
    </citation>
    <scope>NUCLEOTIDE SEQUENCE</scope>
    <source>
        <strain evidence="2">HY135</strain>
    </source>
</reference>
<proteinExistence type="predicted"/>
<dbReference type="EMBL" id="JARK01000019">
    <property type="protein sequence ID" value="EYC45706.1"/>
    <property type="molecule type" value="Genomic_DNA"/>
</dbReference>
<gene>
    <name evidence="1" type="primary">Acey_s0419.g1126</name>
    <name evidence="1" type="ORF">Y032_0419g1126</name>
</gene>
<evidence type="ECO:0000313" key="2">
    <source>
        <dbReference type="Proteomes" id="UP000024635"/>
    </source>
</evidence>
<organism evidence="1 2">
    <name type="scientific">Ancylostoma ceylanicum</name>
    <dbReference type="NCBI Taxonomy" id="53326"/>
    <lineage>
        <taxon>Eukaryota</taxon>
        <taxon>Metazoa</taxon>
        <taxon>Ecdysozoa</taxon>
        <taxon>Nematoda</taxon>
        <taxon>Chromadorea</taxon>
        <taxon>Rhabditida</taxon>
        <taxon>Rhabditina</taxon>
        <taxon>Rhabditomorpha</taxon>
        <taxon>Strongyloidea</taxon>
        <taxon>Ancylostomatidae</taxon>
        <taxon>Ancylostomatinae</taxon>
        <taxon>Ancylostoma</taxon>
    </lineage>
</organism>
<keyword evidence="2" id="KW-1185">Reference proteome</keyword>
<dbReference type="OrthoDB" id="10448530at2759"/>
<protein>
    <submittedName>
        <fullName evidence="1">Uncharacterized protein</fullName>
    </submittedName>
</protein>
<dbReference type="Proteomes" id="UP000024635">
    <property type="component" value="Unassembled WGS sequence"/>
</dbReference>
<sequence length="101" mass="10718">MKKAAAKRKSVAALTNKERRHMAAVASGIGGGPTSPTRKTSWSTLIEGSNRRYSIAQLVFGNSTLVRGSSGQLRDYWPDDDADSTGSAGHDAAFVADCIDF</sequence>
<accession>A0A016X1I2</accession>
<evidence type="ECO:0000313" key="1">
    <source>
        <dbReference type="EMBL" id="EYC45706.1"/>
    </source>
</evidence>